<dbReference type="InterPro" id="IPR039431">
    <property type="entry name" value="Vta1/CALS_N"/>
</dbReference>
<feature type="compositionally biased region" description="Low complexity" evidence="9">
    <location>
        <begin position="206"/>
        <end position="223"/>
    </location>
</feature>
<dbReference type="Gene3D" id="1.25.40.270">
    <property type="entry name" value="Vacuolar protein sorting-associated protein vta1"/>
    <property type="match status" value="1"/>
</dbReference>
<evidence type="ECO:0000256" key="7">
    <source>
        <dbReference type="ARBA" id="ARBA00022927"/>
    </source>
</evidence>
<name>A0A6A6VU48_9PEZI</name>
<dbReference type="InterPro" id="IPR044538">
    <property type="entry name" value="Vta1-like"/>
</dbReference>
<evidence type="ECO:0000256" key="4">
    <source>
        <dbReference type="ARBA" id="ARBA00022448"/>
    </source>
</evidence>
<dbReference type="GO" id="GO:0010008">
    <property type="term" value="C:endosome membrane"/>
    <property type="evidence" value="ECO:0007669"/>
    <property type="project" value="UniProtKB-SubCell"/>
</dbReference>
<feature type="compositionally biased region" description="Low complexity" evidence="9">
    <location>
        <begin position="304"/>
        <end position="326"/>
    </location>
</feature>
<keyword evidence="8" id="KW-0472">Membrane</keyword>
<dbReference type="GO" id="GO:0005771">
    <property type="term" value="C:multivesicular body"/>
    <property type="evidence" value="ECO:0007669"/>
    <property type="project" value="TreeGrafter"/>
</dbReference>
<evidence type="ECO:0000256" key="9">
    <source>
        <dbReference type="SAM" id="MobiDB-lite"/>
    </source>
</evidence>
<dbReference type="GO" id="GO:0015031">
    <property type="term" value="P:protein transport"/>
    <property type="evidence" value="ECO:0007669"/>
    <property type="project" value="UniProtKB-KW"/>
</dbReference>
<dbReference type="RefSeq" id="XP_033596553.1">
    <property type="nucleotide sequence ID" value="XM_033744714.1"/>
</dbReference>
<evidence type="ECO:0000256" key="6">
    <source>
        <dbReference type="ARBA" id="ARBA00022753"/>
    </source>
</evidence>
<dbReference type="Pfam" id="PF04652">
    <property type="entry name" value="Vta1"/>
    <property type="match status" value="1"/>
</dbReference>
<gene>
    <name evidence="12" type="ORF">EJ05DRAFT_479652</name>
</gene>
<dbReference type="InterPro" id="IPR041212">
    <property type="entry name" value="Vta1_C"/>
</dbReference>
<evidence type="ECO:0000256" key="5">
    <source>
        <dbReference type="ARBA" id="ARBA00022490"/>
    </source>
</evidence>
<feature type="compositionally biased region" description="Pro residues" evidence="9">
    <location>
        <begin position="355"/>
        <end position="365"/>
    </location>
</feature>
<proteinExistence type="inferred from homology"/>
<evidence type="ECO:0000259" key="11">
    <source>
        <dbReference type="Pfam" id="PF18097"/>
    </source>
</evidence>
<dbReference type="GeneID" id="54485768"/>
<dbReference type="Gene3D" id="1.20.5.420">
    <property type="entry name" value="Immunoglobulin FC, subunit C"/>
    <property type="match status" value="1"/>
</dbReference>
<feature type="region of interest" description="Disordered" evidence="9">
    <location>
        <begin position="160"/>
        <end position="390"/>
    </location>
</feature>
<feature type="compositionally biased region" description="Pro residues" evidence="9">
    <location>
        <begin position="327"/>
        <end position="344"/>
    </location>
</feature>
<accession>A0A6A6VU48</accession>
<feature type="compositionally biased region" description="Polar residues" evidence="9">
    <location>
        <begin position="345"/>
        <end position="354"/>
    </location>
</feature>
<comment type="subcellular location">
    <subcellularLocation>
        <location evidence="2">Cytoplasm</location>
    </subcellularLocation>
    <subcellularLocation>
        <location evidence="1">Endosome membrane</location>
        <topology evidence="1">Peripheral membrane protein</topology>
    </subcellularLocation>
</comment>
<keyword evidence="4" id="KW-0813">Transport</keyword>
<dbReference type="AlphaFoldDB" id="A0A6A6VU48"/>
<reference evidence="12" key="1">
    <citation type="journal article" date="2020" name="Stud. Mycol.">
        <title>101 Dothideomycetes genomes: a test case for predicting lifestyles and emergence of pathogens.</title>
        <authorList>
            <person name="Haridas S."/>
            <person name="Albert R."/>
            <person name="Binder M."/>
            <person name="Bloem J."/>
            <person name="Labutti K."/>
            <person name="Salamov A."/>
            <person name="Andreopoulos B."/>
            <person name="Baker S."/>
            <person name="Barry K."/>
            <person name="Bills G."/>
            <person name="Bluhm B."/>
            <person name="Cannon C."/>
            <person name="Castanera R."/>
            <person name="Culley D."/>
            <person name="Daum C."/>
            <person name="Ezra D."/>
            <person name="Gonzalez J."/>
            <person name="Henrissat B."/>
            <person name="Kuo A."/>
            <person name="Liang C."/>
            <person name="Lipzen A."/>
            <person name="Lutzoni F."/>
            <person name="Magnuson J."/>
            <person name="Mondo S."/>
            <person name="Nolan M."/>
            <person name="Ohm R."/>
            <person name="Pangilinan J."/>
            <person name="Park H.-J."/>
            <person name="Ramirez L."/>
            <person name="Alfaro M."/>
            <person name="Sun H."/>
            <person name="Tritt A."/>
            <person name="Yoshinaga Y."/>
            <person name="Zwiers L.-H."/>
            <person name="Turgeon B."/>
            <person name="Goodwin S."/>
            <person name="Spatafora J."/>
            <person name="Crous P."/>
            <person name="Grigoriev I."/>
        </authorList>
    </citation>
    <scope>NUCLEOTIDE SEQUENCE</scope>
    <source>
        <strain evidence="12">CBS 121739</strain>
    </source>
</reference>
<evidence type="ECO:0000313" key="13">
    <source>
        <dbReference type="Proteomes" id="UP000799437"/>
    </source>
</evidence>
<dbReference type="Proteomes" id="UP000799437">
    <property type="component" value="Unassembled WGS sequence"/>
</dbReference>
<keyword evidence="13" id="KW-1185">Reference proteome</keyword>
<feature type="domain" description="Vta1 C-terminal" evidence="11">
    <location>
        <begin position="386"/>
        <end position="420"/>
    </location>
</feature>
<keyword evidence="6" id="KW-0967">Endosome</keyword>
<evidence type="ECO:0000256" key="1">
    <source>
        <dbReference type="ARBA" id="ARBA00004481"/>
    </source>
</evidence>
<keyword evidence="5" id="KW-0963">Cytoplasm</keyword>
<keyword evidence="7" id="KW-0653">Protein transport</keyword>
<evidence type="ECO:0000256" key="8">
    <source>
        <dbReference type="ARBA" id="ARBA00023136"/>
    </source>
</evidence>
<sequence>MSTNLPAGLRAADISRFALRASQLQKFKPAIAYWCQYYIVQQILTKGLHKLDSECEAYTIDLMSKLEQSKDALQDNDAVTDDVAAQAYVEQFAQETFQRADNSIRSNKASSSQTADTFRAAATFLDMLTIWTNPLDAETAAKSKFAKFHALRIAKALKAGEDPNLSNPPPEDTTASEAATGSAPVLDPNDPEVQRIQHGTSSTYQPPNVASAPSSPAFSARMSPPIPPIHPQNSYNMPDAAATPNPHDVSPLSPDSRKNSASAASTTSAGGGYFPTVPTFTSDSSAPSLPTAPPPEGNETMNLPSSSHTATAPPAMTPDPSSFYTQTPPPQTFSPPPGWRPPQPQLHTTTSNHNPPQPQPQPQPPQQQSQSRYHPTTTTTPFKPDEDAMLSAQKHAKWAISALNFEDSVTAIKELRNALADLEGWPAQ</sequence>
<evidence type="ECO:0000256" key="3">
    <source>
        <dbReference type="ARBA" id="ARBA00007895"/>
    </source>
</evidence>
<feature type="domain" description="Vta1/callose synthase N-terminal" evidence="10">
    <location>
        <begin position="14"/>
        <end position="158"/>
    </location>
</feature>
<comment type="similarity">
    <text evidence="3">Belongs to the VTA1 family.</text>
</comment>
<protein>
    <submittedName>
        <fullName evidence="12">DUF605-domain-containing protein</fullName>
    </submittedName>
</protein>
<dbReference type="GO" id="GO:0032511">
    <property type="term" value="P:late endosome to vacuole transport via multivesicular body sorting pathway"/>
    <property type="evidence" value="ECO:0007669"/>
    <property type="project" value="InterPro"/>
</dbReference>
<dbReference type="EMBL" id="ML996581">
    <property type="protein sequence ID" value="KAF2754102.1"/>
    <property type="molecule type" value="Genomic_DNA"/>
</dbReference>
<organism evidence="12 13">
    <name type="scientific">Pseudovirgaria hyperparasitica</name>
    <dbReference type="NCBI Taxonomy" id="470096"/>
    <lineage>
        <taxon>Eukaryota</taxon>
        <taxon>Fungi</taxon>
        <taxon>Dikarya</taxon>
        <taxon>Ascomycota</taxon>
        <taxon>Pezizomycotina</taxon>
        <taxon>Dothideomycetes</taxon>
        <taxon>Dothideomycetes incertae sedis</taxon>
        <taxon>Acrospermales</taxon>
        <taxon>Acrospermaceae</taxon>
        <taxon>Pseudovirgaria</taxon>
    </lineage>
</organism>
<evidence type="ECO:0000313" key="12">
    <source>
        <dbReference type="EMBL" id="KAF2754102.1"/>
    </source>
</evidence>
<dbReference type="OrthoDB" id="391137at2759"/>
<dbReference type="PANTHER" id="PTHR46009:SF1">
    <property type="entry name" value="VACUOLAR PROTEIN SORTING-ASSOCIATED PROTEIN VTA1 HOMOLOG"/>
    <property type="match status" value="1"/>
</dbReference>
<feature type="compositionally biased region" description="Polar residues" evidence="9">
    <location>
        <begin position="369"/>
        <end position="381"/>
    </location>
</feature>
<evidence type="ECO:0000259" key="10">
    <source>
        <dbReference type="Pfam" id="PF04652"/>
    </source>
</evidence>
<dbReference type="PANTHER" id="PTHR46009">
    <property type="entry name" value="VACUOLAR PROTEIN SORTING-ASSOCIATED PROTEIN VTA1 HOMOLOG"/>
    <property type="match status" value="1"/>
</dbReference>
<dbReference type="Pfam" id="PF18097">
    <property type="entry name" value="Vta1_C"/>
    <property type="match status" value="1"/>
</dbReference>
<evidence type="ECO:0000256" key="2">
    <source>
        <dbReference type="ARBA" id="ARBA00004496"/>
    </source>
</evidence>
<dbReference type="InterPro" id="IPR023175">
    <property type="entry name" value="Vta1/CALS_N_sf"/>
</dbReference>